<dbReference type="PANTHER" id="PTHR43152:SF3">
    <property type="entry name" value="UVRABC SYSTEM PROTEIN A"/>
    <property type="match status" value="1"/>
</dbReference>
<keyword evidence="4" id="KW-0677">Repeat</keyword>
<dbReference type="GO" id="GO:0008270">
    <property type="term" value="F:zinc ion binding"/>
    <property type="evidence" value="ECO:0007669"/>
    <property type="project" value="UniProtKB-KW"/>
</dbReference>
<dbReference type="GO" id="GO:0005737">
    <property type="term" value="C:cytoplasm"/>
    <property type="evidence" value="ECO:0007669"/>
    <property type="project" value="UniProtKB-SubCell"/>
</dbReference>
<keyword evidence="8" id="KW-0863">Zinc-finger</keyword>
<keyword evidence="11" id="KW-0267">Excision nuclease</keyword>
<dbReference type="AlphaFoldDB" id="A0A1G1L1N0"/>
<dbReference type="InterPro" id="IPR004602">
    <property type="entry name" value="UvrA"/>
</dbReference>
<dbReference type="Pfam" id="PF17755">
    <property type="entry name" value="UvrA_DNA-bind"/>
    <property type="match status" value="1"/>
</dbReference>
<sequence length="927" mass="103865">MKEEIVLTGVRTHNLKNIDVAIPHRKITVITGLSGSGKSSLAFDTLYAEGRRRYVESLSTYARQFLERIEKPDLDSVAGMLPAIAIQAKNVVTNARSTVGTQTELHDYFRLLYARIGVTLCTSCHKKIEVDSAESIYEKLAKSFEEQLVTISFPFSVSKKSMKVTEGVVQELEKQGFLFLMLGGKKVALEELQKQRLKQVRDMLIVADEVELKPRNRNRIIDSLESALRLGKGFVSIFSEQGSEFVGQKFSSHFRCAHCDLEYRLATPNTFSFNNPLGACPECQGFGRVITIDWNLVVPNPQLSISEGVIEPWTKPSAVREFRQLKKFCEHRQIPKDVPFSQLAEEQRQWILKGGSGDADYFSVVDFFKYLEKKTYKMHIRIFLSKYRGYIPCATCLGKRLKPEALAVKVDGKDISELSAFTISNLKSFFETLKFSEYDEKVAEPILLEIRKRLNFLYHIGLGYLSLDRLSRTLSGGEAQRIHLASSLGSALVDTLYVLDEPSVGLHERDNTMLINLLRELRDLGNTVVVVEHDKMMIEAADYMIDLGPLSGGKGGEITFAGPFENLKYAKDSYTARYFSGEFQIKRGKPFLAEPGSGRTISIDGARQHNLKNISVSIPLQRMVVITGVSGSGKSTLMYDILYNHYLRYRGRKVQDVGEVRGGKGFECIKDILLIDQSPIGRTPRSNPVTYLKAFDYIRKAFAGTIDAKRRHLTASDFSFNAGKGRCEECEGAGVMMVEMHFLADISMTCEACGGTRYQSRVLDVRYKGKNIHEVLNMTVDEAYDFFGDLRALVERLSILKQVGLGYLRLGQSATTLSGGEAQRLKLASEMVTSSQENLLYLFDEPTTGLHYHDIASLLSSFEVLLKRGHSLCIIEHNMEVIKCADYIIDLGPEGGDSGGEVIYAGPLEGILNVPKSYTGKALRKYM</sequence>
<dbReference type="InterPro" id="IPR041102">
    <property type="entry name" value="UvrA_inter"/>
</dbReference>
<evidence type="ECO:0000259" key="17">
    <source>
        <dbReference type="PROSITE" id="PS50893"/>
    </source>
</evidence>
<keyword evidence="5" id="KW-0547">Nucleotide-binding</keyword>
<evidence type="ECO:0000256" key="5">
    <source>
        <dbReference type="ARBA" id="ARBA00022741"/>
    </source>
</evidence>
<dbReference type="NCBIfam" id="TIGR00630">
    <property type="entry name" value="uvra"/>
    <property type="match status" value="1"/>
</dbReference>
<evidence type="ECO:0000256" key="3">
    <source>
        <dbReference type="ARBA" id="ARBA00022723"/>
    </source>
</evidence>
<evidence type="ECO:0000256" key="1">
    <source>
        <dbReference type="ARBA" id="ARBA00004496"/>
    </source>
</evidence>
<dbReference type="Proteomes" id="UP000178187">
    <property type="component" value="Unassembled WGS sequence"/>
</dbReference>
<evidence type="ECO:0000256" key="15">
    <source>
        <dbReference type="ARBA" id="ARBA00039316"/>
    </source>
</evidence>
<evidence type="ECO:0000256" key="13">
    <source>
        <dbReference type="ARBA" id="ARBA00023204"/>
    </source>
</evidence>
<evidence type="ECO:0000256" key="12">
    <source>
        <dbReference type="ARBA" id="ARBA00023125"/>
    </source>
</evidence>
<comment type="similarity">
    <text evidence="14">Belongs to the ABC transporter superfamily. UvrA family.</text>
</comment>
<evidence type="ECO:0000256" key="6">
    <source>
        <dbReference type="ARBA" id="ARBA00022763"/>
    </source>
</evidence>
<dbReference type="EMBL" id="MHFR01000016">
    <property type="protein sequence ID" value="OGW99044.1"/>
    <property type="molecule type" value="Genomic_DNA"/>
</dbReference>
<dbReference type="InterPro" id="IPR041552">
    <property type="entry name" value="UvrA_DNA-bd"/>
</dbReference>
<dbReference type="InterPro" id="IPR013815">
    <property type="entry name" value="ATP_grasp_subdomain_1"/>
</dbReference>
<dbReference type="PROSITE" id="PS50893">
    <property type="entry name" value="ABC_TRANSPORTER_2"/>
    <property type="match status" value="2"/>
</dbReference>
<name>A0A1G1L1N0_9BACT</name>
<dbReference type="InterPro" id="IPR017871">
    <property type="entry name" value="ABC_transporter-like_CS"/>
</dbReference>
<accession>A0A1G1L1N0</accession>
<evidence type="ECO:0000256" key="16">
    <source>
        <dbReference type="ARBA" id="ARBA00042156"/>
    </source>
</evidence>
<evidence type="ECO:0000313" key="19">
    <source>
        <dbReference type="Proteomes" id="UP000178187"/>
    </source>
</evidence>
<dbReference type="Pfam" id="PF17760">
    <property type="entry name" value="UvrA_inter"/>
    <property type="match status" value="1"/>
</dbReference>
<dbReference type="GO" id="GO:0016887">
    <property type="term" value="F:ATP hydrolysis activity"/>
    <property type="evidence" value="ECO:0007669"/>
    <property type="project" value="InterPro"/>
</dbReference>
<organism evidence="18 19">
    <name type="scientific">Candidatus Danuiimicrobium aquiferis</name>
    <dbReference type="NCBI Taxonomy" id="1801832"/>
    <lineage>
        <taxon>Bacteria</taxon>
        <taxon>Pseudomonadati</taxon>
        <taxon>Candidatus Omnitrophota</taxon>
        <taxon>Candidatus Danuiimicrobium</taxon>
    </lineage>
</organism>
<comment type="caution">
    <text evidence="18">The sequence shown here is derived from an EMBL/GenBank/DDBJ whole genome shotgun (WGS) entry which is preliminary data.</text>
</comment>
<dbReference type="PANTHER" id="PTHR43152">
    <property type="entry name" value="UVRABC SYSTEM PROTEIN A"/>
    <property type="match status" value="1"/>
</dbReference>
<keyword evidence="7" id="KW-0228">DNA excision</keyword>
<dbReference type="SUPFAM" id="SSF52540">
    <property type="entry name" value="P-loop containing nucleoside triphosphate hydrolases"/>
    <property type="match status" value="2"/>
</dbReference>
<keyword evidence="12" id="KW-0238">DNA-binding</keyword>
<evidence type="ECO:0000256" key="10">
    <source>
        <dbReference type="ARBA" id="ARBA00022840"/>
    </source>
</evidence>
<proteinExistence type="inferred from homology"/>
<dbReference type="Gene3D" id="1.10.8.280">
    <property type="entry name" value="ABC transporter ATPase domain-like"/>
    <property type="match status" value="1"/>
</dbReference>
<dbReference type="GO" id="GO:0009380">
    <property type="term" value="C:excinuclease repair complex"/>
    <property type="evidence" value="ECO:0007669"/>
    <property type="project" value="InterPro"/>
</dbReference>
<keyword evidence="2" id="KW-0963">Cytoplasm</keyword>
<dbReference type="InterPro" id="IPR027417">
    <property type="entry name" value="P-loop_NTPase"/>
</dbReference>
<keyword evidence="13" id="KW-0234">DNA repair</keyword>
<keyword evidence="9" id="KW-0862">Zinc</keyword>
<evidence type="ECO:0000256" key="11">
    <source>
        <dbReference type="ARBA" id="ARBA00022881"/>
    </source>
</evidence>
<dbReference type="PROSITE" id="PS00211">
    <property type="entry name" value="ABC_TRANSPORTER_1"/>
    <property type="match status" value="1"/>
</dbReference>
<dbReference type="GO" id="GO:0006289">
    <property type="term" value="P:nucleotide-excision repair"/>
    <property type="evidence" value="ECO:0007669"/>
    <property type="project" value="InterPro"/>
</dbReference>
<comment type="subcellular location">
    <subcellularLocation>
        <location evidence="1">Cytoplasm</location>
    </subcellularLocation>
</comment>
<dbReference type="InterPro" id="IPR003439">
    <property type="entry name" value="ABC_transporter-like_ATP-bd"/>
</dbReference>
<evidence type="ECO:0000256" key="14">
    <source>
        <dbReference type="ARBA" id="ARBA00038000"/>
    </source>
</evidence>
<gene>
    <name evidence="18" type="ORF">A3G33_01320</name>
</gene>
<evidence type="ECO:0000313" key="18">
    <source>
        <dbReference type="EMBL" id="OGW99044.1"/>
    </source>
</evidence>
<evidence type="ECO:0000256" key="2">
    <source>
        <dbReference type="ARBA" id="ARBA00022490"/>
    </source>
</evidence>
<keyword evidence="3" id="KW-0479">Metal-binding</keyword>
<keyword evidence="10" id="KW-0067">ATP-binding</keyword>
<dbReference type="Gene3D" id="3.30.1490.20">
    <property type="entry name" value="ATP-grasp fold, A domain"/>
    <property type="match status" value="1"/>
</dbReference>
<evidence type="ECO:0000256" key="9">
    <source>
        <dbReference type="ARBA" id="ARBA00022833"/>
    </source>
</evidence>
<dbReference type="Gene3D" id="1.20.1580.10">
    <property type="entry name" value="ABC transporter ATPase like domain"/>
    <property type="match status" value="2"/>
</dbReference>
<evidence type="ECO:0000256" key="7">
    <source>
        <dbReference type="ARBA" id="ARBA00022769"/>
    </source>
</evidence>
<keyword evidence="6" id="KW-0227">DNA damage</keyword>
<reference evidence="18 19" key="1">
    <citation type="journal article" date="2016" name="Nat. Commun.">
        <title>Thousands of microbial genomes shed light on interconnected biogeochemical processes in an aquifer system.</title>
        <authorList>
            <person name="Anantharaman K."/>
            <person name="Brown C.T."/>
            <person name="Hug L.A."/>
            <person name="Sharon I."/>
            <person name="Castelle C.J."/>
            <person name="Probst A.J."/>
            <person name="Thomas B.C."/>
            <person name="Singh A."/>
            <person name="Wilkins M.J."/>
            <person name="Karaoz U."/>
            <person name="Brodie E.L."/>
            <person name="Williams K.H."/>
            <person name="Hubbard S.S."/>
            <person name="Banfield J.F."/>
        </authorList>
    </citation>
    <scope>NUCLEOTIDE SEQUENCE [LARGE SCALE GENOMIC DNA]</scope>
</reference>
<protein>
    <recommendedName>
        <fullName evidence="15">UvrABC system protein A</fullName>
    </recommendedName>
    <alternativeName>
        <fullName evidence="16">Excinuclease ABC subunit A</fullName>
    </alternativeName>
</protein>
<evidence type="ECO:0000256" key="4">
    <source>
        <dbReference type="ARBA" id="ARBA00022737"/>
    </source>
</evidence>
<dbReference type="GO" id="GO:0005524">
    <property type="term" value="F:ATP binding"/>
    <property type="evidence" value="ECO:0007669"/>
    <property type="project" value="UniProtKB-KW"/>
</dbReference>
<dbReference type="GO" id="GO:0003677">
    <property type="term" value="F:DNA binding"/>
    <property type="evidence" value="ECO:0007669"/>
    <property type="project" value="UniProtKB-KW"/>
</dbReference>
<feature type="domain" description="ABC transporter" evidence="17">
    <location>
        <begin position="320"/>
        <end position="580"/>
    </location>
</feature>
<dbReference type="Gene3D" id="3.40.50.300">
    <property type="entry name" value="P-loop containing nucleotide triphosphate hydrolases"/>
    <property type="match status" value="2"/>
</dbReference>
<evidence type="ECO:0000256" key="8">
    <source>
        <dbReference type="ARBA" id="ARBA00022771"/>
    </source>
</evidence>
<feature type="domain" description="ABC transporter" evidence="17">
    <location>
        <begin position="592"/>
        <end position="924"/>
    </location>
</feature>
<dbReference type="GO" id="GO:0004518">
    <property type="term" value="F:nuclease activity"/>
    <property type="evidence" value="ECO:0007669"/>
    <property type="project" value="UniProtKB-KW"/>
</dbReference>